<dbReference type="SMART" id="SM00320">
    <property type="entry name" value="WD40"/>
    <property type="match status" value="5"/>
</dbReference>
<evidence type="ECO:0000256" key="2">
    <source>
        <dbReference type="ARBA" id="ARBA00022574"/>
    </source>
</evidence>
<dbReference type="GO" id="GO:0005774">
    <property type="term" value="C:vacuolar membrane"/>
    <property type="evidence" value="ECO:0007669"/>
    <property type="project" value="TreeGrafter"/>
</dbReference>
<dbReference type="Proteomes" id="UP000095283">
    <property type="component" value="Unplaced"/>
</dbReference>
<keyword evidence="2 5" id="KW-0853">WD repeat</keyword>
<evidence type="ECO:0000256" key="1">
    <source>
        <dbReference type="ARBA" id="ARBA00008134"/>
    </source>
</evidence>
<keyword evidence="3" id="KW-0677">Repeat</keyword>
<dbReference type="PROSITE" id="PS50082">
    <property type="entry name" value="WD_REPEATS_2"/>
    <property type="match status" value="1"/>
</dbReference>
<dbReference type="PANTHER" id="PTHR46200:SF1">
    <property type="entry name" value="GATOR COMPLEX PROTEIN WDR24"/>
    <property type="match status" value="1"/>
</dbReference>
<evidence type="ECO:0000256" key="5">
    <source>
        <dbReference type="PROSITE-ProRule" id="PRU00221"/>
    </source>
</evidence>
<name>A0A1I7W790_HETBA</name>
<dbReference type="InterPro" id="IPR015943">
    <property type="entry name" value="WD40/YVTN_repeat-like_dom_sf"/>
</dbReference>
<evidence type="ECO:0000313" key="6">
    <source>
        <dbReference type="Proteomes" id="UP000095283"/>
    </source>
</evidence>
<proteinExistence type="inferred from homology"/>
<evidence type="ECO:0000313" key="7">
    <source>
        <dbReference type="WBParaSite" id="Hba_00486"/>
    </source>
</evidence>
<comment type="similarity">
    <text evidence="1">Belongs to the WD repeat WDR24 family.</text>
</comment>
<dbReference type="GO" id="GO:0061700">
    <property type="term" value="C:GATOR2 complex"/>
    <property type="evidence" value="ECO:0007669"/>
    <property type="project" value="TreeGrafter"/>
</dbReference>
<dbReference type="Pfam" id="PF00400">
    <property type="entry name" value="WD40"/>
    <property type="match status" value="3"/>
</dbReference>
<evidence type="ECO:0000256" key="3">
    <source>
        <dbReference type="ARBA" id="ARBA00022737"/>
    </source>
</evidence>
<reference evidence="7" key="1">
    <citation type="submission" date="2016-11" db="UniProtKB">
        <authorList>
            <consortium name="WormBaseParasite"/>
        </authorList>
    </citation>
    <scope>IDENTIFICATION</scope>
</reference>
<dbReference type="InterPro" id="IPR037590">
    <property type="entry name" value="WDR24"/>
</dbReference>
<dbReference type="WBParaSite" id="Hba_00486">
    <property type="protein sequence ID" value="Hba_00486"/>
    <property type="gene ID" value="Hba_00486"/>
</dbReference>
<dbReference type="Gene3D" id="2.130.10.10">
    <property type="entry name" value="YVTN repeat-like/Quinoprotein amine dehydrogenase"/>
    <property type="match status" value="2"/>
</dbReference>
<protein>
    <recommendedName>
        <fullName evidence="4">GATOR2 complex protein WDR24</fullName>
    </recommendedName>
</protein>
<dbReference type="GO" id="GO:0016239">
    <property type="term" value="P:positive regulation of macroautophagy"/>
    <property type="evidence" value="ECO:0007669"/>
    <property type="project" value="TreeGrafter"/>
</dbReference>
<organism evidence="6 7">
    <name type="scientific">Heterorhabditis bacteriophora</name>
    <name type="common">Entomopathogenic nematode worm</name>
    <dbReference type="NCBI Taxonomy" id="37862"/>
    <lineage>
        <taxon>Eukaryota</taxon>
        <taxon>Metazoa</taxon>
        <taxon>Ecdysozoa</taxon>
        <taxon>Nematoda</taxon>
        <taxon>Chromadorea</taxon>
        <taxon>Rhabditida</taxon>
        <taxon>Rhabditina</taxon>
        <taxon>Rhabditomorpha</taxon>
        <taxon>Strongyloidea</taxon>
        <taxon>Heterorhabditidae</taxon>
        <taxon>Heterorhabditis</taxon>
    </lineage>
</organism>
<dbReference type="SUPFAM" id="SSF50978">
    <property type="entry name" value="WD40 repeat-like"/>
    <property type="match status" value="1"/>
</dbReference>
<dbReference type="GO" id="GO:1904263">
    <property type="term" value="P:positive regulation of TORC1 signaling"/>
    <property type="evidence" value="ECO:0007669"/>
    <property type="project" value="TreeGrafter"/>
</dbReference>
<dbReference type="InterPro" id="IPR036322">
    <property type="entry name" value="WD40_repeat_dom_sf"/>
</dbReference>
<dbReference type="AlphaFoldDB" id="A0A1I7W790"/>
<sequence>MDLLESVRKKSAEISFVDTGPVSGDYIDETIPLNKNIVDVIDPVDALSANREQTMVVAAGCRGVLKVFKVSDDGIQQVADLRSSRSRKLNLLYSPSNVAWSKLKDDLIATTSTNGAVVLWNMTKAKIVYFGENIFIFLDTHYKWHQRSATVVHFHHTDENLVISGSKDATVYMYDLRKAEPTHKFGGTNSYDVIRDLSFFLHSGQCNQFITSDDSGTIRLWDTRRQDKYNFIKVVNDMNVHIWDIRRPFLPYASFEDHRDSVTDVWWSAAHPERFVSCGKDGLLVLHYLEQKQSPLTYACDVAVDISPDGLLGVAANSHYACIKREKDVNGVVDGKTVCKEEGYDPFRTPVRSQLSCGLPDSAMKALQPTSFFHLAQDVSTQPLKTLYLKPATLIASWDFYFGTGELRGTEIENDEENPYFNDFNCLQEEAFNLKDLSGDNYQNFPEETSDTAPLLLNTFVCEKLSRCLKSDSRSKRVPFVDFVAIFLCCDGFAKIQEVVVDDSTCRPSDFCYNLLLMKLGFGEVFWNFASLQAPVGKPSVVV</sequence>
<dbReference type="InterPro" id="IPR001680">
    <property type="entry name" value="WD40_rpt"/>
</dbReference>
<accession>A0A1I7W790</accession>
<dbReference type="PANTHER" id="PTHR46200">
    <property type="entry name" value="GATOR COMPLEX PROTEIN WDR24"/>
    <property type="match status" value="1"/>
</dbReference>
<keyword evidence="6" id="KW-1185">Reference proteome</keyword>
<feature type="repeat" description="WD" evidence="5">
    <location>
        <begin position="142"/>
        <end position="184"/>
    </location>
</feature>
<evidence type="ECO:0000256" key="4">
    <source>
        <dbReference type="ARBA" id="ARBA00040269"/>
    </source>
</evidence>
<dbReference type="GO" id="GO:0005829">
    <property type="term" value="C:cytosol"/>
    <property type="evidence" value="ECO:0007669"/>
    <property type="project" value="TreeGrafter"/>
</dbReference>